<keyword evidence="3" id="KW-1185">Reference proteome</keyword>
<gene>
    <name evidence="2" type="ORF">RP29_15450</name>
</gene>
<feature type="region of interest" description="Disordered" evidence="1">
    <location>
        <begin position="1"/>
        <end position="42"/>
    </location>
</feature>
<dbReference type="AlphaFoldDB" id="A0A0D7K9C2"/>
<accession>A0A0D7K9C2</accession>
<evidence type="ECO:0000256" key="1">
    <source>
        <dbReference type="SAM" id="MobiDB-lite"/>
    </source>
</evidence>
<feature type="compositionally biased region" description="Basic and acidic residues" evidence="1">
    <location>
        <begin position="15"/>
        <end position="24"/>
    </location>
</feature>
<sequence length="63" mass="6511">MGVGISHGLRSLGADARDTEEGPPRTEGVVPQGGRREATQGGQMTFASFLSFSTRAATSATLM</sequence>
<organism evidence="2 3">
    <name type="scientific">Acidovorax temperans</name>
    <dbReference type="NCBI Taxonomy" id="80878"/>
    <lineage>
        <taxon>Bacteria</taxon>
        <taxon>Pseudomonadati</taxon>
        <taxon>Pseudomonadota</taxon>
        <taxon>Betaproteobacteria</taxon>
        <taxon>Burkholderiales</taxon>
        <taxon>Comamonadaceae</taxon>
        <taxon>Acidovorax</taxon>
    </lineage>
</organism>
<dbReference type="EMBL" id="JXYQ01000053">
    <property type="protein sequence ID" value="KJA09728.1"/>
    <property type="molecule type" value="Genomic_DNA"/>
</dbReference>
<dbReference type="Proteomes" id="UP000032566">
    <property type="component" value="Unassembled WGS sequence"/>
</dbReference>
<evidence type="ECO:0000313" key="3">
    <source>
        <dbReference type="Proteomes" id="UP000032566"/>
    </source>
</evidence>
<feature type="non-terminal residue" evidence="2">
    <location>
        <position position="63"/>
    </location>
</feature>
<protein>
    <submittedName>
        <fullName evidence="2">Uncharacterized protein</fullName>
    </submittedName>
</protein>
<dbReference type="PATRIC" id="fig|80878.5.peg.2993"/>
<evidence type="ECO:0000313" key="2">
    <source>
        <dbReference type="EMBL" id="KJA09728.1"/>
    </source>
</evidence>
<reference evidence="2 3" key="1">
    <citation type="submission" date="2014-12" db="EMBL/GenBank/DDBJ databases">
        <title>Isolation of bacteria from lake water.</title>
        <authorList>
            <person name="Sheng K.-Y."/>
            <person name="Chin P.-S."/>
            <person name="Chan K.-G."/>
            <person name="Tan G.S."/>
        </authorList>
    </citation>
    <scope>NUCLEOTIDE SEQUENCE [LARGE SCALE GENOMIC DNA]</scope>
    <source>
        <strain evidence="2 3">KY4</strain>
    </source>
</reference>
<comment type="caution">
    <text evidence="2">The sequence shown here is derived from an EMBL/GenBank/DDBJ whole genome shotgun (WGS) entry which is preliminary data.</text>
</comment>
<proteinExistence type="predicted"/>
<name>A0A0D7K9C2_9BURK</name>